<feature type="domain" description="Zn(2)-C6 fungal-type" evidence="3">
    <location>
        <begin position="14"/>
        <end position="44"/>
    </location>
</feature>
<dbReference type="CDD" id="cd00067">
    <property type="entry name" value="GAL4"/>
    <property type="match status" value="1"/>
</dbReference>
<sequence length="318" mass="36893">MPPTRKTHHKSRNGCNQCKKRHVKCDEVQPTCGNCVKRDAACSFSTDDQSPSTGHEDRESPTSTLESQQKILSRTEEMDLLHFYTTTTIKTVCHDPKDWHMYEHGIPQLAFQNEYLLDILLALACLHRAKIHTLNQKFWVRCAIEYHNRALPIFFKVLSDVNDETCHAAFAFSFITTLVEIAMPRPDYDPIEQLAGLRNYFRGTAMLYITMIEPLKYGAMNPFFKPKTIKWEYDPEIRKSYHDRITTLYDLVAGSPDKKIYIETIDLLLRLFYDSPFAIIAFSLLVGPDFFQLVCQREPLAVLIYIYCGVLFSNVNEW</sequence>
<evidence type="ECO:0000259" key="3">
    <source>
        <dbReference type="PROSITE" id="PS50048"/>
    </source>
</evidence>
<dbReference type="SUPFAM" id="SSF57701">
    <property type="entry name" value="Zn2/Cys6 DNA-binding domain"/>
    <property type="match status" value="1"/>
</dbReference>
<protein>
    <recommendedName>
        <fullName evidence="3">Zn(2)-C6 fungal-type domain-containing protein</fullName>
    </recommendedName>
</protein>
<feature type="non-terminal residue" evidence="4">
    <location>
        <position position="318"/>
    </location>
</feature>
<feature type="region of interest" description="Disordered" evidence="2">
    <location>
        <begin position="44"/>
        <end position="66"/>
    </location>
</feature>
<keyword evidence="5" id="KW-1185">Reference proteome</keyword>
<dbReference type="Proteomes" id="UP000027730">
    <property type="component" value="Unassembled WGS sequence"/>
</dbReference>
<dbReference type="HOGENOM" id="CLU_024934_5_1_1"/>
<dbReference type="AlphaFoldDB" id="A0A074W9A6"/>
<dbReference type="Pfam" id="PF00172">
    <property type="entry name" value="Zn_clus"/>
    <property type="match status" value="1"/>
</dbReference>
<accession>A0A074W9A6</accession>
<dbReference type="SMART" id="SM00066">
    <property type="entry name" value="GAL4"/>
    <property type="match status" value="1"/>
</dbReference>
<dbReference type="GeneID" id="25408201"/>
<feature type="compositionally biased region" description="Polar residues" evidence="2">
    <location>
        <begin position="44"/>
        <end position="53"/>
    </location>
</feature>
<gene>
    <name evidence="4" type="ORF">M436DRAFT_28226</name>
</gene>
<dbReference type="InterPro" id="IPR036864">
    <property type="entry name" value="Zn2-C6_fun-type_DNA-bd_sf"/>
</dbReference>
<dbReference type="EMBL" id="KL584721">
    <property type="protein sequence ID" value="KEQ69503.1"/>
    <property type="molecule type" value="Genomic_DNA"/>
</dbReference>
<dbReference type="InterPro" id="IPR001138">
    <property type="entry name" value="Zn2Cys6_DnaBD"/>
</dbReference>
<evidence type="ECO:0000256" key="2">
    <source>
        <dbReference type="SAM" id="MobiDB-lite"/>
    </source>
</evidence>
<dbReference type="OrthoDB" id="4937900at2759"/>
<dbReference type="InterPro" id="IPR053157">
    <property type="entry name" value="Sterol_Uptake_Regulator"/>
</dbReference>
<dbReference type="PROSITE" id="PS50048">
    <property type="entry name" value="ZN2_CY6_FUNGAL_2"/>
    <property type="match status" value="1"/>
</dbReference>
<dbReference type="Gene3D" id="4.10.240.10">
    <property type="entry name" value="Zn(2)-C6 fungal-type DNA-binding domain"/>
    <property type="match status" value="1"/>
</dbReference>
<dbReference type="PROSITE" id="PS00463">
    <property type="entry name" value="ZN2_CY6_FUNGAL_1"/>
    <property type="match status" value="1"/>
</dbReference>
<dbReference type="RefSeq" id="XP_013423612.1">
    <property type="nucleotide sequence ID" value="XM_013568158.1"/>
</dbReference>
<proteinExistence type="predicted"/>
<dbReference type="STRING" id="1043004.A0A074W9A6"/>
<evidence type="ECO:0000313" key="5">
    <source>
        <dbReference type="Proteomes" id="UP000027730"/>
    </source>
</evidence>
<dbReference type="GO" id="GO:0001228">
    <property type="term" value="F:DNA-binding transcription activator activity, RNA polymerase II-specific"/>
    <property type="evidence" value="ECO:0007669"/>
    <property type="project" value="TreeGrafter"/>
</dbReference>
<evidence type="ECO:0000256" key="1">
    <source>
        <dbReference type="ARBA" id="ARBA00023242"/>
    </source>
</evidence>
<organism evidence="4 5">
    <name type="scientific">Aureobasidium namibiae CBS 147.97</name>
    <dbReference type="NCBI Taxonomy" id="1043004"/>
    <lineage>
        <taxon>Eukaryota</taxon>
        <taxon>Fungi</taxon>
        <taxon>Dikarya</taxon>
        <taxon>Ascomycota</taxon>
        <taxon>Pezizomycotina</taxon>
        <taxon>Dothideomycetes</taxon>
        <taxon>Dothideomycetidae</taxon>
        <taxon>Dothideales</taxon>
        <taxon>Saccotheciaceae</taxon>
        <taxon>Aureobasidium</taxon>
    </lineage>
</organism>
<dbReference type="PANTHER" id="PTHR47784:SF14">
    <property type="entry name" value="ZN(II)2CYS6 TRANSCRIPTION FACTOR (EUROFUNG)"/>
    <property type="match status" value="1"/>
</dbReference>
<reference evidence="4 5" key="1">
    <citation type="journal article" date="2014" name="BMC Genomics">
        <title>Genome sequencing of four Aureobasidium pullulans varieties: biotechnological potential, stress tolerance, and description of new species.</title>
        <authorList>
            <person name="Gostin Ar C."/>
            <person name="Ohm R.A."/>
            <person name="Kogej T."/>
            <person name="Sonjak S."/>
            <person name="Turk M."/>
            <person name="Zajc J."/>
            <person name="Zalar P."/>
            <person name="Grube M."/>
            <person name="Sun H."/>
            <person name="Han J."/>
            <person name="Sharma A."/>
            <person name="Chiniquy J."/>
            <person name="Ngan C.Y."/>
            <person name="Lipzen A."/>
            <person name="Barry K."/>
            <person name="Grigoriev I.V."/>
            <person name="Gunde-Cimerman N."/>
        </authorList>
    </citation>
    <scope>NUCLEOTIDE SEQUENCE [LARGE SCALE GENOMIC DNA]</scope>
    <source>
        <strain evidence="4 5">CBS 147.97</strain>
    </source>
</reference>
<dbReference type="GO" id="GO:0008270">
    <property type="term" value="F:zinc ion binding"/>
    <property type="evidence" value="ECO:0007669"/>
    <property type="project" value="InterPro"/>
</dbReference>
<keyword evidence="1" id="KW-0539">Nucleus</keyword>
<dbReference type="PANTHER" id="PTHR47784">
    <property type="entry name" value="STEROL UPTAKE CONTROL PROTEIN 2"/>
    <property type="match status" value="1"/>
</dbReference>
<evidence type="ECO:0000313" key="4">
    <source>
        <dbReference type="EMBL" id="KEQ69503.1"/>
    </source>
</evidence>
<name>A0A074W9A6_9PEZI</name>